<name>A0A1Q3DYN9_LENED</name>
<keyword evidence="8" id="KW-0063">Aspartyl esterase</keyword>
<proteinExistence type="inferred from homology"/>
<keyword evidence="5" id="KW-0964">Secreted</keyword>
<dbReference type="Gene3D" id="2.160.20.10">
    <property type="entry name" value="Single-stranded right-handed beta-helix, Pectin lyase-like"/>
    <property type="match status" value="1"/>
</dbReference>
<gene>
    <name evidence="11" type="ORF">LENED_001617</name>
</gene>
<evidence type="ECO:0000256" key="2">
    <source>
        <dbReference type="ARBA" id="ARBA00005184"/>
    </source>
</evidence>
<evidence type="ECO:0000256" key="9">
    <source>
        <dbReference type="ARBA" id="ARBA00047928"/>
    </source>
</evidence>
<dbReference type="Pfam" id="PF01095">
    <property type="entry name" value="Pectinesterase"/>
    <property type="match status" value="1"/>
</dbReference>
<dbReference type="PANTHER" id="PTHR31321">
    <property type="entry name" value="ACYL-COA THIOESTER HYDROLASE YBHC-RELATED"/>
    <property type="match status" value="1"/>
</dbReference>
<keyword evidence="7" id="KW-0378">Hydrolase</keyword>
<comment type="caution">
    <text evidence="11">The sequence shown here is derived from an EMBL/GenBank/DDBJ whole genome shotgun (WGS) entry which is preliminary data.</text>
</comment>
<reference evidence="11 12" key="2">
    <citation type="submission" date="2017-02" db="EMBL/GenBank/DDBJ databases">
        <title>A genome survey and senescence transcriptome analysis in Lentinula edodes.</title>
        <authorList>
            <person name="Sakamoto Y."/>
            <person name="Nakade K."/>
            <person name="Sato S."/>
            <person name="Yoshida Y."/>
            <person name="Miyazaki K."/>
            <person name="Natsume S."/>
            <person name="Konno N."/>
        </authorList>
    </citation>
    <scope>NUCLEOTIDE SEQUENCE [LARGE SCALE GENOMIC DNA]</scope>
    <source>
        <strain evidence="11 12">NBRC 111202</strain>
    </source>
</reference>
<dbReference type="GO" id="GO:0030599">
    <property type="term" value="F:pectinesterase activity"/>
    <property type="evidence" value="ECO:0007669"/>
    <property type="project" value="UniProtKB-EC"/>
</dbReference>
<evidence type="ECO:0000313" key="11">
    <source>
        <dbReference type="EMBL" id="GAW00123.1"/>
    </source>
</evidence>
<evidence type="ECO:0000259" key="10">
    <source>
        <dbReference type="Pfam" id="PF01095"/>
    </source>
</evidence>
<dbReference type="InterPro" id="IPR012334">
    <property type="entry name" value="Pectin_lyas_fold"/>
</dbReference>
<dbReference type="InterPro" id="IPR011050">
    <property type="entry name" value="Pectin_lyase_fold/virulence"/>
</dbReference>
<dbReference type="EC" id="3.1.1.11" evidence="4"/>
<comment type="subcellular location">
    <subcellularLocation>
        <location evidence="1">Secreted</location>
    </subcellularLocation>
</comment>
<dbReference type="InterPro" id="IPR000070">
    <property type="entry name" value="Pectinesterase_cat"/>
</dbReference>
<protein>
    <recommendedName>
        <fullName evidence="4">pectinesterase</fullName>
        <ecNumber evidence="4">3.1.1.11</ecNumber>
    </recommendedName>
</protein>
<dbReference type="SUPFAM" id="SSF51126">
    <property type="entry name" value="Pectin lyase-like"/>
    <property type="match status" value="1"/>
</dbReference>
<dbReference type="AlphaFoldDB" id="A0A1Q3DYN9"/>
<dbReference type="GO" id="GO:0045490">
    <property type="term" value="P:pectin catabolic process"/>
    <property type="evidence" value="ECO:0007669"/>
    <property type="project" value="UniProtKB-UniPathway"/>
</dbReference>
<evidence type="ECO:0000256" key="5">
    <source>
        <dbReference type="ARBA" id="ARBA00022525"/>
    </source>
</evidence>
<dbReference type="Proteomes" id="UP000188533">
    <property type="component" value="Unassembled WGS sequence"/>
</dbReference>
<evidence type="ECO:0000256" key="7">
    <source>
        <dbReference type="ARBA" id="ARBA00022801"/>
    </source>
</evidence>
<comment type="similarity">
    <text evidence="3">Belongs to the pectinesterase family.</text>
</comment>
<evidence type="ECO:0000256" key="8">
    <source>
        <dbReference type="ARBA" id="ARBA00023085"/>
    </source>
</evidence>
<keyword evidence="12" id="KW-1185">Reference proteome</keyword>
<dbReference type="PANTHER" id="PTHR31321:SF127">
    <property type="entry name" value="PECTINESTERASE"/>
    <property type="match status" value="1"/>
</dbReference>
<comment type="catalytic activity">
    <reaction evidence="9">
        <text>[(1-&gt;4)-alpha-D-galacturonosyl methyl ester](n) + n H2O = [(1-&gt;4)-alpha-D-galacturonosyl](n) + n methanol + n H(+)</text>
        <dbReference type="Rhea" id="RHEA:22380"/>
        <dbReference type="Rhea" id="RHEA-COMP:14570"/>
        <dbReference type="Rhea" id="RHEA-COMP:14573"/>
        <dbReference type="ChEBI" id="CHEBI:15377"/>
        <dbReference type="ChEBI" id="CHEBI:15378"/>
        <dbReference type="ChEBI" id="CHEBI:17790"/>
        <dbReference type="ChEBI" id="CHEBI:140522"/>
        <dbReference type="ChEBI" id="CHEBI:140523"/>
        <dbReference type="EC" id="3.1.1.11"/>
    </reaction>
</comment>
<evidence type="ECO:0000256" key="4">
    <source>
        <dbReference type="ARBA" id="ARBA00013229"/>
    </source>
</evidence>
<keyword evidence="6" id="KW-0732">Signal</keyword>
<evidence type="ECO:0000256" key="6">
    <source>
        <dbReference type="ARBA" id="ARBA00022729"/>
    </source>
</evidence>
<sequence>MYRPAMSLSTSPPTGAVVVRAGTTTSGEFATITEALNSFPDSTSSRSLFIYPGTYTEQVDITRTGPLTIYGYTTDTTTYTSNSATITFNSPASTAGSDDASGTLRIHKDNFSMYNVNVKNTFGPGVQAIALSQYGSQVGFYGCGFYGYQDTLYANEGTQVYLKGYIEGGIDFIFGREGSAYFGGNTIGVLAEGGSITASGRETDDSGSYVFHQNTVVLGTGAPSTVAGTYYFGRPWSDFAKVIFESTTLDVAPNPALWSLWDGEADSIDNVLNADYNTTGPGASNLERASWATELTSASEAAEYSISSAVGSDWEDWVDSALLPKYTVNSTMTGSNIEVSPSAGNPTQISRLCRRLTAKDRIITLSTTARCHVVPRSEIVIAFGALELRIWPTKEFGELICSLPNYMPLSACSGYTGTRSTT</sequence>
<dbReference type="EMBL" id="BDGU01000025">
    <property type="protein sequence ID" value="GAW00123.1"/>
    <property type="molecule type" value="Genomic_DNA"/>
</dbReference>
<organism evidence="11 12">
    <name type="scientific">Lentinula edodes</name>
    <name type="common">Shiitake mushroom</name>
    <name type="synonym">Lentinus edodes</name>
    <dbReference type="NCBI Taxonomy" id="5353"/>
    <lineage>
        <taxon>Eukaryota</taxon>
        <taxon>Fungi</taxon>
        <taxon>Dikarya</taxon>
        <taxon>Basidiomycota</taxon>
        <taxon>Agaricomycotina</taxon>
        <taxon>Agaricomycetes</taxon>
        <taxon>Agaricomycetidae</taxon>
        <taxon>Agaricales</taxon>
        <taxon>Marasmiineae</taxon>
        <taxon>Omphalotaceae</taxon>
        <taxon>Lentinula</taxon>
    </lineage>
</organism>
<dbReference type="GO" id="GO:0042545">
    <property type="term" value="P:cell wall modification"/>
    <property type="evidence" value="ECO:0007669"/>
    <property type="project" value="InterPro"/>
</dbReference>
<dbReference type="UniPathway" id="UPA00545">
    <property type="reaction ID" value="UER00823"/>
</dbReference>
<evidence type="ECO:0000313" key="12">
    <source>
        <dbReference type="Proteomes" id="UP000188533"/>
    </source>
</evidence>
<comment type="pathway">
    <text evidence="2">Glycan metabolism; pectin degradation; 2-dehydro-3-deoxy-D-gluconate from pectin: step 1/5.</text>
</comment>
<dbReference type="GO" id="GO:0005576">
    <property type="term" value="C:extracellular region"/>
    <property type="evidence" value="ECO:0007669"/>
    <property type="project" value="UniProtKB-SubCell"/>
</dbReference>
<accession>A0A1Q3DYN9</accession>
<evidence type="ECO:0000256" key="1">
    <source>
        <dbReference type="ARBA" id="ARBA00004613"/>
    </source>
</evidence>
<dbReference type="FunFam" id="2.160.20.10:FF:000014">
    <property type="entry name" value="Pectinesterase"/>
    <property type="match status" value="1"/>
</dbReference>
<feature type="domain" description="Pectinesterase catalytic" evidence="10">
    <location>
        <begin position="23"/>
        <end position="310"/>
    </location>
</feature>
<reference evidence="11 12" key="1">
    <citation type="submission" date="2016-08" db="EMBL/GenBank/DDBJ databases">
        <authorList>
            <consortium name="Lentinula edodes genome sequencing consortium"/>
            <person name="Sakamoto Y."/>
            <person name="Nakade K."/>
            <person name="Sato S."/>
            <person name="Yoshida Y."/>
            <person name="Miyazaki K."/>
            <person name="Natsume S."/>
            <person name="Konno N."/>
        </authorList>
    </citation>
    <scope>NUCLEOTIDE SEQUENCE [LARGE SCALE GENOMIC DNA]</scope>
    <source>
        <strain evidence="11 12">NBRC 111202</strain>
    </source>
</reference>
<dbReference type="STRING" id="5353.A0A1Q3DYN9"/>
<evidence type="ECO:0000256" key="3">
    <source>
        <dbReference type="ARBA" id="ARBA00008891"/>
    </source>
</evidence>